<evidence type="ECO:0000313" key="8">
    <source>
        <dbReference type="Proteomes" id="UP001418637"/>
    </source>
</evidence>
<accession>A0ABV0BEU7</accession>
<protein>
    <submittedName>
        <fullName evidence="7">MipA/OmpV family protein</fullName>
    </submittedName>
</protein>
<dbReference type="PANTHER" id="PTHR38776">
    <property type="entry name" value="MLTA-INTERACTING PROTEIN-RELATED"/>
    <property type="match status" value="1"/>
</dbReference>
<keyword evidence="4" id="KW-0472">Membrane</keyword>
<dbReference type="PANTHER" id="PTHR38776:SF1">
    <property type="entry name" value="MLTA-INTERACTING PROTEIN-RELATED"/>
    <property type="match status" value="1"/>
</dbReference>
<dbReference type="InterPro" id="IPR010583">
    <property type="entry name" value="MipA"/>
</dbReference>
<evidence type="ECO:0000256" key="6">
    <source>
        <dbReference type="SAM" id="SignalP"/>
    </source>
</evidence>
<comment type="caution">
    <text evidence="7">The sequence shown here is derived from an EMBL/GenBank/DDBJ whole genome shotgun (WGS) entry which is preliminary data.</text>
</comment>
<proteinExistence type="inferred from homology"/>
<dbReference type="EMBL" id="JBBYXI010000001">
    <property type="protein sequence ID" value="MEN3929502.1"/>
    <property type="molecule type" value="Genomic_DNA"/>
</dbReference>
<feature type="chain" id="PRO_5046474326" evidence="6">
    <location>
        <begin position="20"/>
        <end position="273"/>
    </location>
</feature>
<keyword evidence="8" id="KW-1185">Reference proteome</keyword>
<name>A0ABV0BEU7_9HYPH</name>
<evidence type="ECO:0000256" key="2">
    <source>
        <dbReference type="ARBA" id="ARBA00005722"/>
    </source>
</evidence>
<reference evidence="7 8" key="1">
    <citation type="submission" date="2024-04" db="EMBL/GenBank/DDBJ databases">
        <title>A novel species isolated from cricket.</title>
        <authorList>
            <person name="Wang H.-C."/>
        </authorList>
    </citation>
    <scope>NUCLEOTIDE SEQUENCE [LARGE SCALE GENOMIC DNA]</scope>
    <source>
        <strain evidence="7 8">WL0021</strain>
    </source>
</reference>
<evidence type="ECO:0000256" key="5">
    <source>
        <dbReference type="ARBA" id="ARBA00023237"/>
    </source>
</evidence>
<comment type="subcellular location">
    <subcellularLocation>
        <location evidence="1">Cell outer membrane</location>
    </subcellularLocation>
</comment>
<gene>
    <name evidence="7" type="ORF">WJT86_00335</name>
</gene>
<evidence type="ECO:0000256" key="4">
    <source>
        <dbReference type="ARBA" id="ARBA00023136"/>
    </source>
</evidence>
<sequence length="273" mass="29800">MKKRLLGAACLLLTGLAPANVWSQTASTEYSSWTGPWIVTLKGNIGGSPKWSGSDTYTLSGFPSVSLRRPGEKPVWYSPDDSIDYSIKVNDIFSLGAVIAYQGGRYSSGNRELTGIHKVRWTLEPGIFLQAWVVPDVLRVRAEIRRGFRDKDGFIADLGADWVNRFGALTLAVGPRLSIADGSYMRYHYGVTAQDAFQNGTVTPYKATAGLKSAGVLASASYDFDDQWSTTLYGGYSRLVSDAGKSPIVKNHGDRDQWTFGATVGYSFNFSGF</sequence>
<keyword evidence="3 6" id="KW-0732">Signal</keyword>
<organism evidence="7 8">
    <name type="scientific">Hohaiivirga grylli</name>
    <dbReference type="NCBI Taxonomy" id="3133970"/>
    <lineage>
        <taxon>Bacteria</taxon>
        <taxon>Pseudomonadati</taxon>
        <taxon>Pseudomonadota</taxon>
        <taxon>Alphaproteobacteria</taxon>
        <taxon>Hyphomicrobiales</taxon>
        <taxon>Methylobacteriaceae</taxon>
        <taxon>Hohaiivirga</taxon>
    </lineage>
</organism>
<evidence type="ECO:0000313" key="7">
    <source>
        <dbReference type="EMBL" id="MEN3929502.1"/>
    </source>
</evidence>
<dbReference type="Pfam" id="PF06629">
    <property type="entry name" value="MipA"/>
    <property type="match status" value="1"/>
</dbReference>
<evidence type="ECO:0000256" key="3">
    <source>
        <dbReference type="ARBA" id="ARBA00022729"/>
    </source>
</evidence>
<evidence type="ECO:0000256" key="1">
    <source>
        <dbReference type="ARBA" id="ARBA00004442"/>
    </source>
</evidence>
<dbReference type="Proteomes" id="UP001418637">
    <property type="component" value="Unassembled WGS sequence"/>
</dbReference>
<feature type="signal peptide" evidence="6">
    <location>
        <begin position="1"/>
        <end position="19"/>
    </location>
</feature>
<dbReference type="RefSeq" id="WP_346335502.1">
    <property type="nucleotide sequence ID" value="NZ_JBBYXI010000001.1"/>
</dbReference>
<keyword evidence="5" id="KW-0998">Cell outer membrane</keyword>
<comment type="similarity">
    <text evidence="2">Belongs to the MipA/OmpV family.</text>
</comment>